<dbReference type="InterPro" id="IPR044203">
    <property type="entry name" value="GlbO/GLB3-like"/>
</dbReference>
<dbReference type="Gene3D" id="1.10.490.10">
    <property type="entry name" value="Globins"/>
    <property type="match status" value="1"/>
</dbReference>
<sequence length="134" mass="15527">MSTFYDEIGGSPTIRAIVHRFYAGVAQDEVLRPMYPEADLGPAEDRFASFLEQYWGGPTTYSERRGHPRLRMRHAPFPVTPTAAQHWLRHFRDALDEVALPPEQDQQFWDYVTHAAQFMVNTLEEPEEVPRPGR</sequence>
<dbReference type="InterPro" id="IPR009050">
    <property type="entry name" value="Globin-like_sf"/>
</dbReference>
<comment type="cofactor">
    <cofactor evidence="1">
        <name>heme</name>
        <dbReference type="ChEBI" id="CHEBI:30413"/>
    </cofactor>
</comment>
<evidence type="ECO:0000256" key="5">
    <source>
        <dbReference type="ARBA" id="ARBA00023004"/>
    </source>
</evidence>
<proteinExistence type="inferred from homology"/>
<protein>
    <submittedName>
        <fullName evidence="7">Hemoglobin</fullName>
    </submittedName>
</protein>
<dbReference type="RefSeq" id="WP_123391282.1">
    <property type="nucleotide sequence ID" value="NZ_RKHO01000001.1"/>
</dbReference>
<evidence type="ECO:0000256" key="4">
    <source>
        <dbReference type="ARBA" id="ARBA00022723"/>
    </source>
</evidence>
<dbReference type="Pfam" id="PF01152">
    <property type="entry name" value="Bac_globin"/>
    <property type="match status" value="1"/>
</dbReference>
<comment type="similarity">
    <text evidence="6">Belongs to the truncated hemoglobin family. Group II subfamily.</text>
</comment>
<comment type="caution">
    <text evidence="7">The sequence shown here is derived from an EMBL/GenBank/DDBJ whole genome shotgun (WGS) entry which is preliminary data.</text>
</comment>
<dbReference type="InterPro" id="IPR001486">
    <property type="entry name" value="Hemoglobin_trunc"/>
</dbReference>
<dbReference type="OrthoDB" id="9790913at2"/>
<keyword evidence="4" id="KW-0479">Metal-binding</keyword>
<dbReference type="GO" id="GO:0020037">
    <property type="term" value="F:heme binding"/>
    <property type="evidence" value="ECO:0007669"/>
    <property type="project" value="InterPro"/>
</dbReference>
<evidence type="ECO:0000256" key="1">
    <source>
        <dbReference type="ARBA" id="ARBA00001971"/>
    </source>
</evidence>
<dbReference type="PANTHER" id="PTHR47366:SF1">
    <property type="entry name" value="TWO-ON-TWO HEMOGLOBIN-3"/>
    <property type="match status" value="1"/>
</dbReference>
<dbReference type="PANTHER" id="PTHR47366">
    <property type="entry name" value="TWO-ON-TWO HEMOGLOBIN-3"/>
    <property type="match status" value="1"/>
</dbReference>
<evidence type="ECO:0000313" key="7">
    <source>
        <dbReference type="EMBL" id="ROR91687.1"/>
    </source>
</evidence>
<dbReference type="Proteomes" id="UP000281738">
    <property type="component" value="Unassembled WGS sequence"/>
</dbReference>
<dbReference type="GO" id="GO:0019825">
    <property type="term" value="F:oxygen binding"/>
    <property type="evidence" value="ECO:0007669"/>
    <property type="project" value="InterPro"/>
</dbReference>
<dbReference type="InterPro" id="IPR019795">
    <property type="entry name" value="Globin_bac-like_CS"/>
</dbReference>
<organism evidence="7 8">
    <name type="scientific">Nocardioides aurantiacus</name>
    <dbReference type="NCBI Taxonomy" id="86796"/>
    <lineage>
        <taxon>Bacteria</taxon>
        <taxon>Bacillati</taxon>
        <taxon>Actinomycetota</taxon>
        <taxon>Actinomycetes</taxon>
        <taxon>Propionibacteriales</taxon>
        <taxon>Nocardioidaceae</taxon>
        <taxon>Nocardioides</taxon>
    </lineage>
</organism>
<dbReference type="CDD" id="cd14771">
    <property type="entry name" value="TrHb2_Mt-trHbO-like_O"/>
    <property type="match status" value="1"/>
</dbReference>
<name>A0A3N2CVW4_9ACTN</name>
<dbReference type="SUPFAM" id="SSF46458">
    <property type="entry name" value="Globin-like"/>
    <property type="match status" value="1"/>
</dbReference>
<evidence type="ECO:0000256" key="2">
    <source>
        <dbReference type="ARBA" id="ARBA00022448"/>
    </source>
</evidence>
<dbReference type="InterPro" id="IPR012292">
    <property type="entry name" value="Globin/Proto"/>
</dbReference>
<evidence type="ECO:0000256" key="6">
    <source>
        <dbReference type="ARBA" id="ARBA00034496"/>
    </source>
</evidence>
<reference evidence="7 8" key="1">
    <citation type="submission" date="2018-11" db="EMBL/GenBank/DDBJ databases">
        <title>Sequencing the genomes of 1000 actinobacteria strains.</title>
        <authorList>
            <person name="Klenk H.-P."/>
        </authorList>
    </citation>
    <scope>NUCLEOTIDE SEQUENCE [LARGE SCALE GENOMIC DNA]</scope>
    <source>
        <strain evidence="7 8">DSM 12652</strain>
    </source>
</reference>
<keyword evidence="2" id="KW-0813">Transport</keyword>
<dbReference type="GO" id="GO:0046872">
    <property type="term" value="F:metal ion binding"/>
    <property type="evidence" value="ECO:0007669"/>
    <property type="project" value="UniProtKB-KW"/>
</dbReference>
<dbReference type="PROSITE" id="PS01213">
    <property type="entry name" value="GLOBIN_FAM_2"/>
    <property type="match status" value="1"/>
</dbReference>
<dbReference type="AlphaFoldDB" id="A0A3N2CVW4"/>
<keyword evidence="8" id="KW-1185">Reference proteome</keyword>
<dbReference type="GO" id="GO:0005344">
    <property type="term" value="F:oxygen carrier activity"/>
    <property type="evidence" value="ECO:0007669"/>
    <property type="project" value="InterPro"/>
</dbReference>
<keyword evidence="5" id="KW-0408">Iron</keyword>
<accession>A0A3N2CVW4</accession>
<dbReference type="EMBL" id="RKHO01000001">
    <property type="protein sequence ID" value="ROR91687.1"/>
    <property type="molecule type" value="Genomic_DNA"/>
</dbReference>
<keyword evidence="3" id="KW-0349">Heme</keyword>
<evidence type="ECO:0000313" key="8">
    <source>
        <dbReference type="Proteomes" id="UP000281738"/>
    </source>
</evidence>
<gene>
    <name evidence="7" type="ORF">EDD33_2560</name>
</gene>
<evidence type="ECO:0000256" key="3">
    <source>
        <dbReference type="ARBA" id="ARBA00022617"/>
    </source>
</evidence>